<proteinExistence type="predicted"/>
<name>A0AA38PHN2_9AGAR</name>
<feature type="compositionally biased region" description="Low complexity" evidence="1">
    <location>
        <begin position="263"/>
        <end position="283"/>
    </location>
</feature>
<evidence type="ECO:0000313" key="3">
    <source>
        <dbReference type="Proteomes" id="UP001163846"/>
    </source>
</evidence>
<protein>
    <submittedName>
        <fullName evidence="2">Uncharacterized protein</fullName>
    </submittedName>
</protein>
<gene>
    <name evidence="2" type="ORF">F5878DRAFT_657018</name>
</gene>
<dbReference type="Proteomes" id="UP001163846">
    <property type="component" value="Unassembled WGS sequence"/>
</dbReference>
<dbReference type="AlphaFoldDB" id="A0AA38PHN2"/>
<reference evidence="2" key="1">
    <citation type="submission" date="2022-08" db="EMBL/GenBank/DDBJ databases">
        <authorList>
            <consortium name="DOE Joint Genome Institute"/>
            <person name="Min B."/>
            <person name="Riley R."/>
            <person name="Sierra-Patev S."/>
            <person name="Naranjo-Ortiz M."/>
            <person name="Looney B."/>
            <person name="Konkel Z."/>
            <person name="Slot J.C."/>
            <person name="Sakamoto Y."/>
            <person name="Steenwyk J.L."/>
            <person name="Rokas A."/>
            <person name="Carro J."/>
            <person name="Camarero S."/>
            <person name="Ferreira P."/>
            <person name="Molpeceres G."/>
            <person name="Ruiz-Duenas F.J."/>
            <person name="Serrano A."/>
            <person name="Henrissat B."/>
            <person name="Drula E."/>
            <person name="Hughes K.W."/>
            <person name="Mata J.L."/>
            <person name="Ishikawa N.K."/>
            <person name="Vargas-Isla R."/>
            <person name="Ushijima S."/>
            <person name="Smith C.A."/>
            <person name="Ahrendt S."/>
            <person name="Andreopoulos W."/>
            <person name="He G."/>
            <person name="Labutti K."/>
            <person name="Lipzen A."/>
            <person name="Ng V."/>
            <person name="Sandor L."/>
            <person name="Barry K."/>
            <person name="Martinez A.T."/>
            <person name="Xiao Y."/>
            <person name="Gibbons J.G."/>
            <person name="Terashima K."/>
            <person name="Hibbett D.S."/>
            <person name="Grigoriev I.V."/>
        </authorList>
    </citation>
    <scope>NUCLEOTIDE SEQUENCE</scope>
    <source>
        <strain evidence="2">TFB9207</strain>
    </source>
</reference>
<organism evidence="2 3">
    <name type="scientific">Lentinula raphanica</name>
    <dbReference type="NCBI Taxonomy" id="153919"/>
    <lineage>
        <taxon>Eukaryota</taxon>
        <taxon>Fungi</taxon>
        <taxon>Dikarya</taxon>
        <taxon>Basidiomycota</taxon>
        <taxon>Agaricomycotina</taxon>
        <taxon>Agaricomycetes</taxon>
        <taxon>Agaricomycetidae</taxon>
        <taxon>Agaricales</taxon>
        <taxon>Marasmiineae</taxon>
        <taxon>Omphalotaceae</taxon>
        <taxon>Lentinula</taxon>
    </lineage>
</organism>
<keyword evidence="3" id="KW-1185">Reference proteome</keyword>
<evidence type="ECO:0000313" key="2">
    <source>
        <dbReference type="EMBL" id="KAJ3843099.1"/>
    </source>
</evidence>
<feature type="region of interest" description="Disordered" evidence="1">
    <location>
        <begin position="252"/>
        <end position="283"/>
    </location>
</feature>
<comment type="caution">
    <text evidence="2">The sequence shown here is derived from an EMBL/GenBank/DDBJ whole genome shotgun (WGS) entry which is preliminary data.</text>
</comment>
<feature type="compositionally biased region" description="Low complexity" evidence="1">
    <location>
        <begin position="150"/>
        <end position="169"/>
    </location>
</feature>
<feature type="region of interest" description="Disordered" evidence="1">
    <location>
        <begin position="119"/>
        <end position="169"/>
    </location>
</feature>
<sequence length="358" mass="38739">MTTTTVEPNFIRFKVQSTDVLQDARINVLEETSDKVIWFKERFLGEDEIIEHLVHNPTSTICWIIHRPSQKGWYIRIRSPSFPPGVFIPLIPLPSKSPLYSDGALSFKSRTNLPNAAQMIPEFRPPSQPAANASTSSVHSYPPTPPPLPTVALRPPTPEAETAPTSLSVAASASSTALLETKSRTTPKPSAISSSITEFILAPMIAQPPSSSRTRESFFSRAMNAFRIYEKDISSGYSFSLSRVVVQSPPPYAADVQSPSVPPSSSHPMKAPSSTPVASPSPSSTTITSLPTCIKALPVLTFTDLTSTFTVGSLNGTLQIDKLEAAMLGVEPSFWVAVALTYLDFLEERGSYLASLGD</sequence>
<accession>A0AA38PHN2</accession>
<evidence type="ECO:0000256" key="1">
    <source>
        <dbReference type="SAM" id="MobiDB-lite"/>
    </source>
</evidence>
<feature type="compositionally biased region" description="Polar residues" evidence="1">
    <location>
        <begin position="129"/>
        <end position="139"/>
    </location>
</feature>
<dbReference type="EMBL" id="MU805985">
    <property type="protein sequence ID" value="KAJ3843099.1"/>
    <property type="molecule type" value="Genomic_DNA"/>
</dbReference>